<dbReference type="Gene3D" id="3.40.190.290">
    <property type="match status" value="1"/>
</dbReference>
<keyword evidence="4" id="KW-0804">Transcription</keyword>
<dbReference type="SUPFAM" id="SSF53850">
    <property type="entry name" value="Periplasmic binding protein-like II"/>
    <property type="match status" value="1"/>
</dbReference>
<evidence type="ECO:0000256" key="4">
    <source>
        <dbReference type="ARBA" id="ARBA00023163"/>
    </source>
</evidence>
<sequence>MDIKLLRTFIMMAKELNFHRTAERLYLAQPTVSVHIRQLEEMVGYALFERTGRKVRLTAAGERFRLHADKILQAHDEALSDLARWKAGYDDRLDLLLAPLCAEHVLPPLWKQYTMKHPNVEVRIYTTLSPSVGPGIAAGRSHVGLARTASTHPDTESHVLHEDPVLLVAPGTVDPEQVDYRELLLDHPLLTKNHPEYWDELLFQLHETRAPIRPMSVSQVAVTRKLIIEGLGVSFLPRSAVQEDLEKGDLVALPTPDLRLPTAYTYVITPRNKELPRAAQDFLKLLYVNEASS</sequence>
<dbReference type="Proteomes" id="UP000195437">
    <property type="component" value="Chromosome"/>
</dbReference>
<name>A0A1Y0IQJ5_9BACL</name>
<dbReference type="GO" id="GO:0003700">
    <property type="term" value="F:DNA-binding transcription factor activity"/>
    <property type="evidence" value="ECO:0007669"/>
    <property type="project" value="InterPro"/>
</dbReference>
<dbReference type="AlphaFoldDB" id="A0A1Y0IQJ5"/>
<dbReference type="Pfam" id="PF00126">
    <property type="entry name" value="HTH_1"/>
    <property type="match status" value="1"/>
</dbReference>
<evidence type="ECO:0000313" key="6">
    <source>
        <dbReference type="EMBL" id="ARU61643.1"/>
    </source>
</evidence>
<proteinExistence type="inferred from homology"/>
<dbReference type="Pfam" id="PF03466">
    <property type="entry name" value="LysR_substrate"/>
    <property type="match status" value="1"/>
</dbReference>
<keyword evidence="2" id="KW-0805">Transcription regulation</keyword>
<dbReference type="InterPro" id="IPR036390">
    <property type="entry name" value="WH_DNA-bd_sf"/>
</dbReference>
<dbReference type="PRINTS" id="PR00039">
    <property type="entry name" value="HTHLYSR"/>
</dbReference>
<keyword evidence="3" id="KW-0238">DNA-binding</keyword>
<evidence type="ECO:0000256" key="3">
    <source>
        <dbReference type="ARBA" id="ARBA00023125"/>
    </source>
</evidence>
<dbReference type="InterPro" id="IPR036388">
    <property type="entry name" value="WH-like_DNA-bd_sf"/>
</dbReference>
<keyword evidence="7" id="KW-1185">Reference proteome</keyword>
<gene>
    <name evidence="6" type="ORF">CBW65_11920</name>
</gene>
<dbReference type="SUPFAM" id="SSF46785">
    <property type="entry name" value="Winged helix' DNA-binding domain"/>
    <property type="match status" value="1"/>
</dbReference>
<dbReference type="KEGG" id="tum:CBW65_11920"/>
<evidence type="ECO:0000313" key="7">
    <source>
        <dbReference type="Proteomes" id="UP000195437"/>
    </source>
</evidence>
<dbReference type="RefSeq" id="WP_087457022.1">
    <property type="nucleotide sequence ID" value="NZ_CP021434.1"/>
</dbReference>
<evidence type="ECO:0000256" key="2">
    <source>
        <dbReference type="ARBA" id="ARBA00023015"/>
    </source>
</evidence>
<dbReference type="CDD" id="cd05466">
    <property type="entry name" value="PBP2_LTTR_substrate"/>
    <property type="match status" value="1"/>
</dbReference>
<dbReference type="PANTHER" id="PTHR30126">
    <property type="entry name" value="HTH-TYPE TRANSCRIPTIONAL REGULATOR"/>
    <property type="match status" value="1"/>
</dbReference>
<evidence type="ECO:0000259" key="5">
    <source>
        <dbReference type="PROSITE" id="PS50931"/>
    </source>
</evidence>
<accession>A0A1Y0IQJ5</accession>
<comment type="similarity">
    <text evidence="1">Belongs to the LysR transcriptional regulatory family.</text>
</comment>
<dbReference type="GO" id="GO:0000976">
    <property type="term" value="F:transcription cis-regulatory region binding"/>
    <property type="evidence" value="ECO:0007669"/>
    <property type="project" value="TreeGrafter"/>
</dbReference>
<feature type="domain" description="HTH lysR-type" evidence="5">
    <location>
        <begin position="1"/>
        <end position="58"/>
    </location>
</feature>
<dbReference type="Gene3D" id="1.10.10.10">
    <property type="entry name" value="Winged helix-like DNA-binding domain superfamily/Winged helix DNA-binding domain"/>
    <property type="match status" value="1"/>
</dbReference>
<dbReference type="EMBL" id="CP021434">
    <property type="protein sequence ID" value="ARU61643.1"/>
    <property type="molecule type" value="Genomic_DNA"/>
</dbReference>
<dbReference type="FunFam" id="1.10.10.10:FF:000001">
    <property type="entry name" value="LysR family transcriptional regulator"/>
    <property type="match status" value="1"/>
</dbReference>
<protein>
    <recommendedName>
        <fullName evidence="5">HTH lysR-type domain-containing protein</fullName>
    </recommendedName>
</protein>
<dbReference type="InterPro" id="IPR005119">
    <property type="entry name" value="LysR_subst-bd"/>
</dbReference>
<dbReference type="PANTHER" id="PTHR30126:SF64">
    <property type="entry name" value="HTH-TYPE TRANSCRIPTIONAL REGULATOR CITR"/>
    <property type="match status" value="1"/>
</dbReference>
<organism evidence="6 7">
    <name type="scientific">Tumebacillus avium</name>
    <dbReference type="NCBI Taxonomy" id="1903704"/>
    <lineage>
        <taxon>Bacteria</taxon>
        <taxon>Bacillati</taxon>
        <taxon>Bacillota</taxon>
        <taxon>Bacilli</taxon>
        <taxon>Bacillales</taxon>
        <taxon>Alicyclobacillaceae</taxon>
        <taxon>Tumebacillus</taxon>
    </lineage>
</organism>
<reference evidence="7" key="1">
    <citation type="submission" date="2017-05" db="EMBL/GenBank/DDBJ databases">
        <authorList>
            <person name="Sung H."/>
        </authorList>
    </citation>
    <scope>NUCLEOTIDE SEQUENCE [LARGE SCALE GENOMIC DNA]</scope>
    <source>
        <strain evidence="7">AR23208</strain>
    </source>
</reference>
<dbReference type="OrthoDB" id="9803735at2"/>
<evidence type="ECO:0000256" key="1">
    <source>
        <dbReference type="ARBA" id="ARBA00009437"/>
    </source>
</evidence>
<dbReference type="PROSITE" id="PS50931">
    <property type="entry name" value="HTH_LYSR"/>
    <property type="match status" value="1"/>
</dbReference>
<dbReference type="InterPro" id="IPR000847">
    <property type="entry name" value="LysR_HTH_N"/>
</dbReference>